<dbReference type="EMBL" id="VAHF01000005">
    <property type="protein sequence ID" value="TXG61851.1"/>
    <property type="molecule type" value="Genomic_DNA"/>
</dbReference>
<dbReference type="InterPro" id="IPR019448">
    <property type="entry name" value="NT-C2"/>
</dbReference>
<dbReference type="PROSITE" id="PS51840">
    <property type="entry name" value="C2_NT"/>
    <property type="match status" value="1"/>
</dbReference>
<dbReference type="PANTHER" id="PTHR33414">
    <property type="entry name" value="PROTEIN PLASTID MOVEMENT IMPAIRED 1-RELATED 1"/>
    <property type="match status" value="1"/>
</dbReference>
<organism evidence="3 4">
    <name type="scientific">Acer yangbiense</name>
    <dbReference type="NCBI Taxonomy" id="1000413"/>
    <lineage>
        <taxon>Eukaryota</taxon>
        <taxon>Viridiplantae</taxon>
        <taxon>Streptophyta</taxon>
        <taxon>Embryophyta</taxon>
        <taxon>Tracheophyta</taxon>
        <taxon>Spermatophyta</taxon>
        <taxon>Magnoliopsida</taxon>
        <taxon>eudicotyledons</taxon>
        <taxon>Gunneridae</taxon>
        <taxon>Pentapetalae</taxon>
        <taxon>rosids</taxon>
        <taxon>malvids</taxon>
        <taxon>Sapindales</taxon>
        <taxon>Sapindaceae</taxon>
        <taxon>Hippocastanoideae</taxon>
        <taxon>Acereae</taxon>
        <taxon>Acer</taxon>
    </lineage>
</organism>
<dbReference type="InterPro" id="IPR048972">
    <property type="entry name" value="PMI1_PMIR1-2_C"/>
</dbReference>
<dbReference type="OrthoDB" id="2019483at2759"/>
<evidence type="ECO:0000259" key="2">
    <source>
        <dbReference type="PROSITE" id="PS51840"/>
    </source>
</evidence>
<reference evidence="4" key="1">
    <citation type="journal article" date="2019" name="Gigascience">
        <title>De novo genome assembly of the endangered Acer yangbiense, a plant species with extremely small populations endemic to Yunnan Province, China.</title>
        <authorList>
            <person name="Yang J."/>
            <person name="Wariss H.M."/>
            <person name="Tao L."/>
            <person name="Zhang R."/>
            <person name="Yun Q."/>
            <person name="Hollingsworth P."/>
            <person name="Dao Z."/>
            <person name="Luo G."/>
            <person name="Guo H."/>
            <person name="Ma Y."/>
            <person name="Sun W."/>
        </authorList>
    </citation>
    <scope>NUCLEOTIDE SEQUENCE [LARGE SCALE GENOMIC DNA]</scope>
    <source>
        <strain evidence="4">cv. Malutang</strain>
    </source>
</reference>
<dbReference type="PANTHER" id="PTHR33414:SF10">
    <property type="entry name" value="PROTEIN PLASTID MOVEMENT IMPAIRED 1-RELATED 2"/>
    <property type="match status" value="1"/>
</dbReference>
<sequence length="1181" mass="131546">MKFTQSEICIDPLNPISRLKLLDCVVFDEKMNLFKTETGNDHNDENSDNSQLLRDIEAINKALYRQKTPPKTSVSPYDNRSKSAERTRFIDPKGSGILNDIVLHKSKKSSLSWNWKKPLKALVYSRRHSFNICFFFHVHSIEGLPANFDGTTLCVHWKRKDEVLRTRPSRVLQGISEFEETLMYKCCVYGSRNGAHNSAKYEEKLFLICASVVGAPGVDIGKHWIDLTRLLPLTLEELEGEKSSGKWTTSFKLAGKAKGASLNVGFSFSVMKDNLVESKNKMNVSELVNLAHKRSPTLESGISIGSNNDNKMLRRIGSVPSNLNHRSSHSSTSVDVMVYQNVSPVLGLELSKSINFLYEKLNEGNLHGSEEFDLSSEHVDPLEPELNLDSESTKDISESESDCSEFIVIERGIEISEKEPLETKQSAICTIDGSAIETINVDEIIKDDNITLDEEMECVSKENTNYSCNSEVVVYDNKHEESGLCATGSMEEKQSAFDGLLMSELADLESSSAADEFLEYQNYMEVKSNYRADKMSKKSLSLDDVTESVASEFLNMLGMEHTQFVSTSDGDPESPRGRLLREFEKETLASGNFILGFDTREDQVECSCTPTGSSCGDSYNAFDVFSLVQGDKVENRREGLLLKFRKPANMLEDMEAESLMREWGLNESAFQRSTYQKSDGFGSPIELPTEDPFEFPLLADGFGHLIQLKSGGYLQSMNPSLYRNAKNVGSLIMQVSRPVVLPAEMGSDIIDILQHLASSGINKLSMHTNKLMPLEDITGKTLQQAAQEAAPRTVVPERQSSPWHESLFGQDSFVMREEDKEFRFDWSYYNTRTGLVAGEMGTGCVCLQDFASLAIDRIEALSIEGLRIQSGMSVEEAPSSVRTQSVGKKSAFEWKDAGFVRLLSSEGAAGLHVQDVVSGGANDVEGLMDLSITLDEWSKLDGGIIGDDDQISERTGKILAAHHGKCIDLVSGTLTRHPDWFKTSGKTHGLLGNNLTIALMVLLRDPLRNYEPVGTSMLALFQVKRTFVPVKPKIYSTMLDSDEEEDKEADITGEISDERTEEEKAEEGTPWFQISEVHLAGLKTELGKNHLWGTKAQQQSGTRWLLASGIGKSNRHPVSKSKAIVRSYPQGTRKVMHEDVLWSITSDVHDGDCNWKELATVVPHIRNPDVVLPYESTEITL</sequence>
<feature type="domain" description="C2 NT-type" evidence="2">
    <location>
        <begin position="122"/>
        <end position="270"/>
    </location>
</feature>
<dbReference type="Pfam" id="PF21745">
    <property type="entry name" value="PMI1_PMIR1-2_C"/>
    <property type="match status" value="1"/>
</dbReference>
<dbReference type="Proteomes" id="UP000323000">
    <property type="component" value="Chromosome 5"/>
</dbReference>
<feature type="region of interest" description="Disordered" evidence="1">
    <location>
        <begin position="1041"/>
        <end position="1068"/>
    </location>
</feature>
<evidence type="ECO:0000313" key="4">
    <source>
        <dbReference type="Proteomes" id="UP000323000"/>
    </source>
</evidence>
<dbReference type="InterPro" id="IPR039614">
    <property type="entry name" value="PMI1-like"/>
</dbReference>
<dbReference type="AlphaFoldDB" id="A0A5C7HXJ3"/>
<comment type="caution">
    <text evidence="3">The sequence shown here is derived from an EMBL/GenBank/DDBJ whole genome shotgun (WGS) entry which is preliminary data.</text>
</comment>
<keyword evidence="4" id="KW-1185">Reference proteome</keyword>
<proteinExistence type="predicted"/>
<evidence type="ECO:0000313" key="3">
    <source>
        <dbReference type="EMBL" id="TXG61851.1"/>
    </source>
</evidence>
<evidence type="ECO:0000256" key="1">
    <source>
        <dbReference type="SAM" id="MobiDB-lite"/>
    </source>
</evidence>
<dbReference type="Pfam" id="PF10358">
    <property type="entry name" value="NT-C2"/>
    <property type="match status" value="1"/>
</dbReference>
<name>A0A5C7HXJ3_9ROSI</name>
<accession>A0A5C7HXJ3</accession>
<gene>
    <name evidence="3" type="ORF">EZV62_013214</name>
</gene>
<protein>
    <recommendedName>
        <fullName evidence="2">C2 NT-type domain-containing protein</fullName>
    </recommendedName>
</protein>